<reference evidence="1 2" key="1">
    <citation type="submission" date="2018-08" db="EMBL/GenBank/DDBJ databases">
        <title>A genome reference for cultivated species of the human gut microbiota.</title>
        <authorList>
            <person name="Zou Y."/>
            <person name="Xue W."/>
            <person name="Luo G."/>
        </authorList>
    </citation>
    <scope>NUCLEOTIDE SEQUENCE [LARGE SCALE GENOMIC DNA]</scope>
    <source>
        <strain evidence="1 2">AM44-11BH</strain>
    </source>
</reference>
<sequence>MRNNRLWENINKISIVFVFTVMCVITGVTNVRADGARCTYYREITEDENLYFHRVQIRYEEDSDSLNPPEVSLCFEYIADVKKGSVFSVYLDNKCLKRDTCIVGQGESVSIEPESFMEMNRRYTLALYTEDSNGIVYNVQKYYLIFHKPLVKKATTVSASQVYGEKAIQVKWDKIVGAQKYYIYRATSENGMYRNIGVCTEPNIIDDQVNIGTKYYYYIEAAYVDDDRVTTNKSSATVVSSKIKLSGPKIKIKRKHKTWQVYWGTISDESNGIEVYMKKANGKYKKINTTTKIKKRESKRGIVGITSSNKALRSGVEYSFKARTFRWVKTKKVYSKWSNTVTIIKRGQKDSSIKFKTLKK</sequence>
<comment type="caution">
    <text evidence="1">The sequence shown here is derived from an EMBL/GenBank/DDBJ whole genome shotgun (WGS) entry which is preliminary data.</text>
</comment>
<evidence type="ECO:0000313" key="2">
    <source>
        <dbReference type="Proteomes" id="UP000284779"/>
    </source>
</evidence>
<evidence type="ECO:0000313" key="1">
    <source>
        <dbReference type="EMBL" id="RHA20886.1"/>
    </source>
</evidence>
<protein>
    <recommendedName>
        <fullName evidence="3">Fibronectin type III domain-containing protein</fullName>
    </recommendedName>
</protein>
<dbReference type="InterPro" id="IPR013783">
    <property type="entry name" value="Ig-like_fold"/>
</dbReference>
<evidence type="ECO:0008006" key="3">
    <source>
        <dbReference type="Google" id="ProtNLM"/>
    </source>
</evidence>
<dbReference type="Gene3D" id="2.60.40.10">
    <property type="entry name" value="Immunoglobulins"/>
    <property type="match status" value="1"/>
</dbReference>
<dbReference type="EMBL" id="QSFD01000001">
    <property type="protein sequence ID" value="RHA20886.1"/>
    <property type="molecule type" value="Genomic_DNA"/>
</dbReference>
<organism evidence="1 2">
    <name type="scientific">Eubacterium ventriosum</name>
    <dbReference type="NCBI Taxonomy" id="39496"/>
    <lineage>
        <taxon>Bacteria</taxon>
        <taxon>Bacillati</taxon>
        <taxon>Bacillota</taxon>
        <taxon>Clostridia</taxon>
        <taxon>Eubacteriales</taxon>
        <taxon>Eubacteriaceae</taxon>
        <taxon>Eubacterium</taxon>
    </lineage>
</organism>
<name>A0A413RDI1_9FIRM</name>
<dbReference type="RefSeq" id="WP_117969361.1">
    <property type="nucleotide sequence ID" value="NZ_JBGKIA010000007.1"/>
</dbReference>
<keyword evidence="2" id="KW-1185">Reference proteome</keyword>
<gene>
    <name evidence="1" type="ORF">DW944_01570</name>
</gene>
<accession>A0A413RDI1</accession>
<dbReference type="Proteomes" id="UP000284779">
    <property type="component" value="Unassembled WGS sequence"/>
</dbReference>
<proteinExistence type="predicted"/>
<dbReference type="AlphaFoldDB" id="A0A413RDI1"/>